<evidence type="ECO:0000313" key="2">
    <source>
        <dbReference type="EMBL" id="AEX84760.1"/>
    </source>
</evidence>
<dbReference type="AlphaFoldDB" id="H2J432"/>
<accession>H2J432</accession>
<reference evidence="3" key="2">
    <citation type="submission" date="2012-01" db="EMBL/GenBank/DDBJ databases">
        <title>Complete sequence of chromosome of Marinitoga piezophila KA3.</title>
        <authorList>
            <person name="Lucas S."/>
            <person name="Han J."/>
            <person name="Lapidus A."/>
            <person name="Cheng J.-F."/>
            <person name="Goodwin L."/>
            <person name="Pitluck S."/>
            <person name="Peters L."/>
            <person name="Mikhailova N."/>
            <person name="Teshima H."/>
            <person name="Detter J.C."/>
            <person name="Han C."/>
            <person name="Tapia R."/>
            <person name="Land M."/>
            <person name="Hauser L."/>
            <person name="Kyrpides N."/>
            <person name="Ivanova N."/>
            <person name="Pagani I."/>
            <person name="Jebbar M."/>
            <person name="Vannier P."/>
            <person name="Oger P."/>
            <person name="Cario A."/>
            <person name="Bartlett D."/>
            <person name="Noll K.M."/>
            <person name="Woyke T."/>
        </authorList>
    </citation>
    <scope>NUCLEOTIDE SEQUENCE [LARGE SCALE GENOMIC DNA]</scope>
    <source>
        <strain evidence="3">DSM 14283 / JCM 11233 / KA3</strain>
    </source>
</reference>
<evidence type="ECO:0000313" key="3">
    <source>
        <dbReference type="Proteomes" id="UP000007161"/>
    </source>
</evidence>
<dbReference type="EMBL" id="CP003257">
    <property type="protein sequence ID" value="AEX84760.1"/>
    <property type="molecule type" value="Genomic_DNA"/>
</dbReference>
<dbReference type="HOGENOM" id="CLU_2554269_0_0_0"/>
<dbReference type="Proteomes" id="UP000007161">
    <property type="component" value="Chromosome"/>
</dbReference>
<dbReference type="STRING" id="443254.Marpi_0309"/>
<dbReference type="RefSeq" id="WP_014295832.1">
    <property type="nucleotide sequence ID" value="NC_016751.1"/>
</dbReference>
<organism evidence="2 3">
    <name type="scientific">Marinitoga piezophila (strain DSM 14283 / JCM 11233 / KA3)</name>
    <dbReference type="NCBI Taxonomy" id="443254"/>
    <lineage>
        <taxon>Bacteria</taxon>
        <taxon>Thermotogati</taxon>
        <taxon>Thermotogota</taxon>
        <taxon>Thermotogae</taxon>
        <taxon>Petrotogales</taxon>
        <taxon>Petrotogaceae</taxon>
        <taxon>Marinitoga</taxon>
    </lineage>
</organism>
<dbReference type="OrthoDB" id="48834at2"/>
<feature type="coiled-coil region" evidence="1">
    <location>
        <begin position="42"/>
        <end position="69"/>
    </location>
</feature>
<proteinExistence type="predicted"/>
<reference evidence="2 3" key="1">
    <citation type="journal article" date="2012" name="J. Bacteriol.">
        <title>Complete Genome Sequence of the Thermophilic, Piezophilic, Heterotrophic Bacterium Marinitoga piezophila KA3.</title>
        <authorList>
            <person name="Lucas S."/>
            <person name="Han J."/>
            <person name="Lapidus A."/>
            <person name="Cheng J.F."/>
            <person name="Goodwin L.A."/>
            <person name="Pitluck S."/>
            <person name="Peters L."/>
            <person name="Mikhailova N."/>
            <person name="Teshima H."/>
            <person name="Detter J.C."/>
            <person name="Han C."/>
            <person name="Tapia R."/>
            <person name="Land M."/>
            <person name="Hauser L."/>
            <person name="Kyrpides N.C."/>
            <person name="Ivanova N."/>
            <person name="Pagani I."/>
            <person name="Vannier P."/>
            <person name="Oger P."/>
            <person name="Bartlett D.H."/>
            <person name="Noll K.M."/>
            <person name="Woyke T."/>
            <person name="Jebbar M."/>
        </authorList>
    </citation>
    <scope>NUCLEOTIDE SEQUENCE [LARGE SCALE GENOMIC DNA]</scope>
    <source>
        <strain evidence="3">DSM 14283 / JCM 11233 / KA3</strain>
    </source>
</reference>
<sequence length="82" mass="9288">MIWGILLSFFCGTFAGVFGISLLITSKEAELTAEILRKKKANSDLAEKNKILKKRIKQLSLENAKLFAENMKLRRGKCEVEN</sequence>
<evidence type="ECO:0000256" key="1">
    <source>
        <dbReference type="SAM" id="Coils"/>
    </source>
</evidence>
<keyword evidence="1" id="KW-0175">Coiled coil</keyword>
<gene>
    <name evidence="2" type="ordered locus">Marpi_0309</name>
</gene>
<dbReference type="KEGG" id="mpz:Marpi_0309"/>
<name>H2J432_MARPK</name>
<protein>
    <submittedName>
        <fullName evidence="2">Uncharacterized protein</fullName>
    </submittedName>
</protein>
<keyword evidence="3" id="KW-1185">Reference proteome</keyword>